<evidence type="ECO:0000256" key="7">
    <source>
        <dbReference type="ARBA" id="ARBA00023136"/>
    </source>
</evidence>
<dbReference type="EMBL" id="AECQ01000014">
    <property type="protein sequence ID" value="EFW24597.1"/>
    <property type="molecule type" value="Genomic_DNA"/>
</dbReference>
<feature type="transmembrane region" description="Helical" evidence="9">
    <location>
        <begin position="233"/>
        <end position="266"/>
    </location>
</feature>
<evidence type="ECO:0000259" key="10">
    <source>
        <dbReference type="Pfam" id="PF03553"/>
    </source>
</evidence>
<gene>
    <name evidence="11" type="ORF">HMPREF9430_00865</name>
</gene>
<evidence type="ECO:0000313" key="11">
    <source>
        <dbReference type="EMBL" id="EFW24597.1"/>
    </source>
</evidence>
<feature type="transmembrane region" description="Helical" evidence="9">
    <location>
        <begin position="202"/>
        <end position="221"/>
    </location>
</feature>
<keyword evidence="7 9" id="KW-0472">Membrane</keyword>
<evidence type="ECO:0000256" key="3">
    <source>
        <dbReference type="ARBA" id="ARBA00022449"/>
    </source>
</evidence>
<evidence type="ECO:0000256" key="4">
    <source>
        <dbReference type="ARBA" id="ARBA00022475"/>
    </source>
</evidence>
<evidence type="ECO:0000256" key="1">
    <source>
        <dbReference type="ARBA" id="ARBA00004651"/>
    </source>
</evidence>
<dbReference type="InterPro" id="IPR018461">
    <property type="entry name" value="Na/H_Antiport_NhaC-like_C"/>
</dbReference>
<dbReference type="eggNOG" id="COG1757">
    <property type="taxonomic scope" value="Bacteria"/>
</dbReference>
<feature type="transmembrane region" description="Helical" evidence="9">
    <location>
        <begin position="113"/>
        <end position="132"/>
    </location>
</feature>
<evidence type="ECO:0000256" key="9">
    <source>
        <dbReference type="SAM" id="Phobius"/>
    </source>
</evidence>
<accession>E7MMU8</accession>
<dbReference type="HOGENOM" id="CLU_043525_0_0_9"/>
<keyword evidence="5 9" id="KW-0812">Transmembrane</keyword>
<dbReference type="OrthoDB" id="9790605at2"/>
<feature type="transmembrane region" description="Helical" evidence="9">
    <location>
        <begin position="42"/>
        <end position="59"/>
    </location>
</feature>
<evidence type="ECO:0000256" key="2">
    <source>
        <dbReference type="ARBA" id="ARBA00022448"/>
    </source>
</evidence>
<dbReference type="STRING" id="706433.HMPREF9430_00865"/>
<name>E7MMU8_9FIRM</name>
<keyword evidence="3" id="KW-0050">Antiport</keyword>
<sequence>MRGDKKMSNSNTKLSYLGLMPLMIFLIIYFLCGIIYKDFSVMPLLVAMIISFLLFLVITPNEKRNETITSFCKGAGHPTIMMMVTIYILSGAFSASISAIQGSDFIAINSIKFLPSFLLLPGMFLIGAILSFSMGSSMGAVTTLMPVALSVVTHSDISIPLACGAVVSGVIAGDNLSFISDTSVAAAVVTGTTIKEKFKESVCVFLVPAGITLIILFFIPIKCAISESSSIPIFNLLPIIMVIILSVKGVSVIPVLAIGTLLSFIVGYAEGMFTIAEFLTAIHAGIIRLEEMALIAVAAGGLIGIAQDNNGIEWICQKISQHSQNKKFSAISIALTTILLDIVTANNTMAIITCGPIAKKICEEQDVSRTKVATILGYFSTITNGIVPYAGHLMAVSGLSKIAPISVIPYVFYDLIGFITGFLWLIIQPEKTFDFVKKRRKESD</sequence>
<keyword evidence="4" id="KW-1003">Cell membrane</keyword>
<protein>
    <submittedName>
        <fullName evidence="11">Na+/H+ antiporter family protein</fullName>
    </submittedName>
</protein>
<evidence type="ECO:0000256" key="6">
    <source>
        <dbReference type="ARBA" id="ARBA00022989"/>
    </source>
</evidence>
<evidence type="ECO:0000313" key="12">
    <source>
        <dbReference type="Proteomes" id="UP000004097"/>
    </source>
</evidence>
<dbReference type="InterPro" id="IPR052180">
    <property type="entry name" value="NhaC_Na-H+_Antiporter"/>
</dbReference>
<organism evidence="11 12">
    <name type="scientific">Solobacterium moorei F0204</name>
    <dbReference type="NCBI Taxonomy" id="706433"/>
    <lineage>
        <taxon>Bacteria</taxon>
        <taxon>Bacillati</taxon>
        <taxon>Bacillota</taxon>
        <taxon>Erysipelotrichia</taxon>
        <taxon>Erysipelotrichales</taxon>
        <taxon>Erysipelotrichaceae</taxon>
        <taxon>Solobacterium</taxon>
    </lineage>
</organism>
<comment type="caution">
    <text evidence="11">The sequence shown here is derived from an EMBL/GenBank/DDBJ whole genome shotgun (WGS) entry which is preliminary data.</text>
</comment>
<feature type="transmembrane region" description="Helical" evidence="9">
    <location>
        <begin position="14"/>
        <end position="36"/>
    </location>
</feature>
<feature type="transmembrane region" description="Helical" evidence="9">
    <location>
        <begin position="407"/>
        <end position="427"/>
    </location>
</feature>
<dbReference type="GO" id="GO:0015297">
    <property type="term" value="F:antiporter activity"/>
    <property type="evidence" value="ECO:0007669"/>
    <property type="project" value="UniProtKB-KW"/>
</dbReference>
<dbReference type="PANTHER" id="PTHR33451">
    <property type="entry name" value="MALATE-2H(+)/NA(+)-LACTATE ANTIPORTER"/>
    <property type="match status" value="1"/>
</dbReference>
<feature type="domain" description="Na+/H+ antiporter NhaC-like C-terminal" evidence="10">
    <location>
        <begin position="229"/>
        <end position="417"/>
    </location>
</feature>
<keyword evidence="6 9" id="KW-1133">Transmembrane helix</keyword>
<comment type="subcellular location">
    <subcellularLocation>
        <location evidence="1">Cell membrane</location>
        <topology evidence="1">Multi-pass membrane protein</topology>
    </subcellularLocation>
</comment>
<dbReference type="GO" id="GO:0005886">
    <property type="term" value="C:plasma membrane"/>
    <property type="evidence" value="ECO:0007669"/>
    <property type="project" value="UniProtKB-SubCell"/>
</dbReference>
<keyword evidence="2" id="KW-0813">Transport</keyword>
<dbReference type="Proteomes" id="UP000004097">
    <property type="component" value="Unassembled WGS sequence"/>
</dbReference>
<feature type="transmembrane region" description="Helical" evidence="9">
    <location>
        <begin position="375"/>
        <end position="395"/>
    </location>
</feature>
<proteinExistence type="inferred from homology"/>
<dbReference type="Pfam" id="PF03553">
    <property type="entry name" value="Na_H_antiporter"/>
    <property type="match status" value="1"/>
</dbReference>
<comment type="similarity">
    <text evidence="8">Belongs to the NhaC Na(+)/H(+) (TC 2.A.35) antiporter family.</text>
</comment>
<feature type="transmembrane region" description="Helical" evidence="9">
    <location>
        <begin position="80"/>
        <end position="101"/>
    </location>
</feature>
<keyword evidence="12" id="KW-1185">Reference proteome</keyword>
<dbReference type="AlphaFoldDB" id="E7MMU8"/>
<evidence type="ECO:0000256" key="5">
    <source>
        <dbReference type="ARBA" id="ARBA00022692"/>
    </source>
</evidence>
<dbReference type="PANTHER" id="PTHR33451:SF5">
    <property type="entry name" value="NA+_H+ ANTIPORTER"/>
    <property type="match status" value="1"/>
</dbReference>
<reference evidence="11 12" key="1">
    <citation type="submission" date="2010-08" db="EMBL/GenBank/DDBJ databases">
        <authorList>
            <person name="Weinstock G."/>
            <person name="Sodergren E."/>
            <person name="Clifton S."/>
            <person name="Fulton L."/>
            <person name="Fulton B."/>
            <person name="Courtney L."/>
            <person name="Fronick C."/>
            <person name="Harrison M."/>
            <person name="Strong C."/>
            <person name="Farmer C."/>
            <person name="Delahaunty K."/>
            <person name="Markovic C."/>
            <person name="Hall O."/>
            <person name="Minx P."/>
            <person name="Tomlinson C."/>
            <person name="Mitreva M."/>
            <person name="Hou S."/>
            <person name="Chen J."/>
            <person name="Wollam A."/>
            <person name="Pepin K.H."/>
            <person name="Johnson M."/>
            <person name="Bhonagiri V."/>
            <person name="Zhang X."/>
            <person name="Suruliraj S."/>
            <person name="Warren W."/>
            <person name="Chinwalla A."/>
            <person name="Mardis E.R."/>
            <person name="Wilson R.K."/>
        </authorList>
    </citation>
    <scope>NUCLEOTIDE SEQUENCE [LARGE SCALE GENOMIC DNA]</scope>
    <source>
        <strain evidence="11 12">F0204</strain>
    </source>
</reference>
<evidence type="ECO:0000256" key="8">
    <source>
        <dbReference type="ARBA" id="ARBA00038435"/>
    </source>
</evidence>